<sequence>MSDCILPGDVMVSILTRLPVKSLARFKSVSWSWRDLISSPQFIKLHRDQLTNDDPRNLSFVLHRRESAEHTLEHNLSLIYFNAAEKSSPFHFVRFPKILNFLMLVGSIHGLVCLSCRKSRRIVLGNPLLNRWKLIRPSRRNFGGKPDFISVGFGYDPVDDDYKVIRIANFEKTSEAKAEVYSTNLDAWKEVKINFSFTIGDNFNDLILNGIPYWCGDIYVTEDEMLDGDEGSSDLIWFDVHNEVFKSIPWPTTVGDHGKFVEWKAALAMLVPSYREELEDYVDVLVYDEKEASWKKKCRYGSMGLKHHYYMINCSRDGVIFALTEEGKLIIHDPVADEFKKFSFSNGDISLENVCDYKESLVCLEGMVPVQEHFAFGYSFMEWLDFL</sequence>
<organism evidence="1 2">
    <name type="scientific">Catharanthus roseus</name>
    <name type="common">Madagascar periwinkle</name>
    <name type="synonym">Vinca rosea</name>
    <dbReference type="NCBI Taxonomy" id="4058"/>
    <lineage>
        <taxon>Eukaryota</taxon>
        <taxon>Viridiplantae</taxon>
        <taxon>Streptophyta</taxon>
        <taxon>Embryophyta</taxon>
        <taxon>Tracheophyta</taxon>
        <taxon>Spermatophyta</taxon>
        <taxon>Magnoliopsida</taxon>
        <taxon>eudicotyledons</taxon>
        <taxon>Gunneridae</taxon>
        <taxon>Pentapetalae</taxon>
        <taxon>asterids</taxon>
        <taxon>lamiids</taxon>
        <taxon>Gentianales</taxon>
        <taxon>Apocynaceae</taxon>
        <taxon>Rauvolfioideae</taxon>
        <taxon>Vinceae</taxon>
        <taxon>Catharanthinae</taxon>
        <taxon>Catharanthus</taxon>
    </lineage>
</organism>
<comment type="caution">
    <text evidence="1">The sequence shown here is derived from an EMBL/GenBank/DDBJ whole genome shotgun (WGS) entry which is preliminary data.</text>
</comment>
<evidence type="ECO:0000313" key="1">
    <source>
        <dbReference type="EMBL" id="KAI5670868.1"/>
    </source>
</evidence>
<evidence type="ECO:0000313" key="2">
    <source>
        <dbReference type="Proteomes" id="UP001060085"/>
    </source>
</evidence>
<proteinExistence type="predicted"/>
<gene>
    <name evidence="1" type="ORF">M9H77_11232</name>
</gene>
<accession>A0ACC0BE74</accession>
<dbReference type="EMBL" id="CM044703">
    <property type="protein sequence ID" value="KAI5670868.1"/>
    <property type="molecule type" value="Genomic_DNA"/>
</dbReference>
<protein>
    <submittedName>
        <fullName evidence="1">Uncharacterized protein</fullName>
    </submittedName>
</protein>
<keyword evidence="2" id="KW-1185">Reference proteome</keyword>
<reference evidence="2" key="1">
    <citation type="journal article" date="2023" name="Nat. Plants">
        <title>Single-cell RNA sequencing provides a high-resolution roadmap for understanding the multicellular compartmentation of specialized metabolism.</title>
        <authorList>
            <person name="Sun S."/>
            <person name="Shen X."/>
            <person name="Li Y."/>
            <person name="Li Y."/>
            <person name="Wang S."/>
            <person name="Li R."/>
            <person name="Zhang H."/>
            <person name="Shen G."/>
            <person name="Guo B."/>
            <person name="Wei J."/>
            <person name="Xu J."/>
            <person name="St-Pierre B."/>
            <person name="Chen S."/>
            <person name="Sun C."/>
        </authorList>
    </citation>
    <scope>NUCLEOTIDE SEQUENCE [LARGE SCALE GENOMIC DNA]</scope>
</reference>
<dbReference type="Proteomes" id="UP001060085">
    <property type="component" value="Linkage Group LG03"/>
</dbReference>
<name>A0ACC0BE74_CATRO</name>